<name>A0AAV7DY57_ARIFI</name>
<evidence type="ECO:0000256" key="2">
    <source>
        <dbReference type="ARBA" id="ARBA00022741"/>
    </source>
</evidence>
<accession>A0AAV7DY57</accession>
<feature type="compositionally biased region" description="Polar residues" evidence="9">
    <location>
        <begin position="590"/>
        <end position="599"/>
    </location>
</feature>
<feature type="compositionally biased region" description="Basic and acidic residues" evidence="9">
    <location>
        <begin position="534"/>
        <end position="545"/>
    </location>
</feature>
<keyword evidence="5 7" id="KW-0505">Motor protein</keyword>
<evidence type="ECO:0000313" key="11">
    <source>
        <dbReference type="EMBL" id="KAG9441590.1"/>
    </source>
</evidence>
<evidence type="ECO:0000313" key="12">
    <source>
        <dbReference type="Proteomes" id="UP000825729"/>
    </source>
</evidence>
<comment type="caution">
    <text evidence="11">The sequence shown here is derived from an EMBL/GenBank/DDBJ whole genome shotgun (WGS) entry which is preliminary data.</text>
</comment>
<dbReference type="GO" id="GO:0003777">
    <property type="term" value="F:microtubule motor activity"/>
    <property type="evidence" value="ECO:0007669"/>
    <property type="project" value="InterPro"/>
</dbReference>
<dbReference type="InterPro" id="IPR036961">
    <property type="entry name" value="Kinesin_motor_dom_sf"/>
</dbReference>
<dbReference type="InterPro" id="IPR044986">
    <property type="entry name" value="KIF15/KIN-12"/>
</dbReference>
<gene>
    <name evidence="11" type="ORF">H6P81_017444</name>
</gene>
<organism evidence="11 12">
    <name type="scientific">Aristolochia fimbriata</name>
    <name type="common">White veined hardy Dutchman's pipe vine</name>
    <dbReference type="NCBI Taxonomy" id="158543"/>
    <lineage>
        <taxon>Eukaryota</taxon>
        <taxon>Viridiplantae</taxon>
        <taxon>Streptophyta</taxon>
        <taxon>Embryophyta</taxon>
        <taxon>Tracheophyta</taxon>
        <taxon>Spermatophyta</taxon>
        <taxon>Magnoliopsida</taxon>
        <taxon>Magnoliidae</taxon>
        <taxon>Piperales</taxon>
        <taxon>Aristolochiaceae</taxon>
        <taxon>Aristolochia</taxon>
    </lineage>
</organism>
<dbReference type="GO" id="GO:0008017">
    <property type="term" value="F:microtubule binding"/>
    <property type="evidence" value="ECO:0007669"/>
    <property type="project" value="InterPro"/>
</dbReference>
<feature type="region of interest" description="Disordered" evidence="9">
    <location>
        <begin position="534"/>
        <end position="600"/>
    </location>
</feature>
<dbReference type="PRINTS" id="PR00380">
    <property type="entry name" value="KINESINHEAVY"/>
</dbReference>
<feature type="domain" description="Kinesin motor" evidence="10">
    <location>
        <begin position="96"/>
        <end position="433"/>
    </location>
</feature>
<dbReference type="FunFam" id="3.40.850.10:FF:000052">
    <property type="entry name" value="Kinesin-like protein KIN-12F"/>
    <property type="match status" value="1"/>
</dbReference>
<evidence type="ECO:0000256" key="3">
    <source>
        <dbReference type="ARBA" id="ARBA00022840"/>
    </source>
</evidence>
<feature type="coiled-coil region" evidence="8">
    <location>
        <begin position="440"/>
        <end position="467"/>
    </location>
</feature>
<dbReference type="Pfam" id="PF00225">
    <property type="entry name" value="Kinesin"/>
    <property type="match status" value="1"/>
</dbReference>
<dbReference type="InterPro" id="IPR001752">
    <property type="entry name" value="Kinesin_motor_dom"/>
</dbReference>
<keyword evidence="12" id="KW-1185">Reference proteome</keyword>
<dbReference type="InterPro" id="IPR019821">
    <property type="entry name" value="Kinesin_motor_CS"/>
</dbReference>
<feature type="coiled-coil region" evidence="8">
    <location>
        <begin position="772"/>
        <end position="806"/>
    </location>
</feature>
<keyword evidence="4 8" id="KW-0175">Coiled coil</keyword>
<comment type="similarity">
    <text evidence="6">Belongs to the TRAFAC class myosin-kinesin ATPase superfamily. Kinesin family. KIN-12 subfamily.</text>
</comment>
<dbReference type="InterPro" id="IPR027417">
    <property type="entry name" value="P-loop_NTPase"/>
</dbReference>
<dbReference type="EMBL" id="JAINDJ010000007">
    <property type="protein sequence ID" value="KAG9441590.1"/>
    <property type="molecule type" value="Genomic_DNA"/>
</dbReference>
<evidence type="ECO:0000259" key="10">
    <source>
        <dbReference type="PROSITE" id="PS50067"/>
    </source>
</evidence>
<evidence type="ECO:0000256" key="5">
    <source>
        <dbReference type="ARBA" id="ARBA00023175"/>
    </source>
</evidence>
<dbReference type="PROSITE" id="PS00411">
    <property type="entry name" value="KINESIN_MOTOR_1"/>
    <property type="match status" value="1"/>
</dbReference>
<dbReference type="PROSITE" id="PS50067">
    <property type="entry name" value="KINESIN_MOTOR_2"/>
    <property type="match status" value="1"/>
</dbReference>
<feature type="compositionally biased region" description="Basic and acidic residues" evidence="9">
    <location>
        <begin position="577"/>
        <end position="588"/>
    </location>
</feature>
<dbReference type="PANTHER" id="PTHR37739">
    <property type="entry name" value="KINESIN-LIKE PROTEIN KIN-12D"/>
    <property type="match status" value="1"/>
</dbReference>
<dbReference type="SMART" id="SM00129">
    <property type="entry name" value="KISc"/>
    <property type="match status" value="1"/>
</dbReference>
<dbReference type="GO" id="GO:0007018">
    <property type="term" value="P:microtubule-based movement"/>
    <property type="evidence" value="ECO:0007669"/>
    <property type="project" value="InterPro"/>
</dbReference>
<proteinExistence type="inferred from homology"/>
<dbReference type="PANTHER" id="PTHR37739:SF16">
    <property type="entry name" value="KINESIN-LIKE PROTEIN"/>
    <property type="match status" value="1"/>
</dbReference>
<feature type="region of interest" description="Disordered" evidence="9">
    <location>
        <begin position="1"/>
        <end position="96"/>
    </location>
</feature>
<dbReference type="GO" id="GO:0009524">
    <property type="term" value="C:phragmoplast"/>
    <property type="evidence" value="ECO:0007669"/>
    <property type="project" value="UniProtKB-ARBA"/>
</dbReference>
<evidence type="ECO:0000256" key="8">
    <source>
        <dbReference type="SAM" id="Coils"/>
    </source>
</evidence>
<evidence type="ECO:0000256" key="4">
    <source>
        <dbReference type="ARBA" id="ARBA00023054"/>
    </source>
</evidence>
<dbReference type="GO" id="GO:0005524">
    <property type="term" value="F:ATP binding"/>
    <property type="evidence" value="ECO:0007669"/>
    <property type="project" value="UniProtKB-UniRule"/>
</dbReference>
<protein>
    <recommendedName>
        <fullName evidence="10">Kinesin motor domain-containing protein</fullName>
    </recommendedName>
</protein>
<keyword evidence="2 7" id="KW-0547">Nucleotide-binding</keyword>
<feature type="binding site" evidence="7">
    <location>
        <begin position="171"/>
        <end position="178"/>
    </location>
    <ligand>
        <name>ATP</name>
        <dbReference type="ChEBI" id="CHEBI:30616"/>
    </ligand>
</feature>
<evidence type="ECO:0000256" key="7">
    <source>
        <dbReference type="PROSITE-ProRule" id="PRU00283"/>
    </source>
</evidence>
<dbReference type="AlphaFoldDB" id="A0AAV7DY57"/>
<reference evidence="11 12" key="1">
    <citation type="submission" date="2021-07" db="EMBL/GenBank/DDBJ databases">
        <title>The Aristolochia fimbriata genome: insights into angiosperm evolution, floral development and chemical biosynthesis.</title>
        <authorList>
            <person name="Jiao Y."/>
        </authorList>
    </citation>
    <scope>NUCLEOTIDE SEQUENCE [LARGE SCALE GENOMIC DNA]</scope>
    <source>
        <strain evidence="11">IBCAS-2021</strain>
        <tissue evidence="11">Leaf</tissue>
    </source>
</reference>
<feature type="coiled-coil region" evidence="8">
    <location>
        <begin position="1035"/>
        <end position="1073"/>
    </location>
</feature>
<sequence>MKPSDEIRRSRSSKSNSSQSVPHLQPKSVADKLKQMNFGLRRSKFGGENVDPNVAGGRSLLSHVDEKGSRKTSLVDGHSNRSGGQEEPPAVPPDSSVKVLARIRPVGGLEKEENLIVKKVSANSLSVGDKKFTFDSVIDSNTTQEEMFHLVGVPLVKDSLAGFNTSILSYGQTGSGKTYTLWGPPSAMVEGCSSSSHQGLVPRIFNMLFSEIQRQQGNSEERLTNYHCRCSFLEIYNEQITDLLDPTMRNLQIRDDAKIGFYVENLTEEYVSELDDVTLLLIKGLSNRKVGATSANSKSSRSHIVFSCVIESWTKGVSSKCICSSKSSRISFIDLAGSEKSKLGDAARDSIKEARNVNQSLSRLGKLVNILTEDADSKKNPNIPYKESCLTHLLRESLGGNTKLTVICAISSSERCKGETLSTLRFGQRAQLMQNKAMVNEITEDDVNDLGDQIRQLKEELIRAKSNEISSLSCDSRHFKIHNTRESLNQLRVSLNRSLILPQIENNDSEEEVDVDEGDIKELCFQLQNLQRDEAKDTSVNKIEEQASSAEETPNKANNTDISEENSSSYQEPSPHSFKDSGKIEKLDVPSNSEESSLFQLDPALCESPKIKERNRRSTVDSMSNLSNSKISVDVLRQSTIKSEAVCLSLRSSQILSGPTESLAASLHRGLQIIDQHQRNLSSKKPADAFAFGDIISSSLKTDVGIQTLEVMEACPDDSGNMFLCSACKQKNADNNQNQVQESLNMWIVPADDDTRTSKGAGGGLEAALERERKLETLVAEQAAKIEELNSQVENYKHGKEAHQETRLLPLGGLSDGVTPTDLVSQAQEDKVSFDVREREEFLEEIESLKKQLWVSSDSSPVDSTETRGNTCNTTAELEKERQRWTEMESKWICLTEELRVDLENNRQIAEKMQRELNSEKKFSEELDDALHRSILGHSKIIEHYNELQEKYNDLLWKHRKIMEGIAEVKRTAAKIGSKGAQSCFVESLAAELSALRVEREKEREYLKKENKGLRIQLRDTAEAVHAAGELLVRLREAEEASSIAEENFERAKQDMERMKKQMEKMKRKHAMEITTMKHYLADSRLPESALQPMFSQEKDKTRTRTYEYADEEAWRSEFGPSYRDY</sequence>
<feature type="compositionally biased region" description="Polar residues" evidence="9">
    <location>
        <begin position="546"/>
        <end position="574"/>
    </location>
</feature>
<dbReference type="SUPFAM" id="SSF52540">
    <property type="entry name" value="P-loop containing nucleoside triphosphate hydrolases"/>
    <property type="match status" value="1"/>
</dbReference>
<keyword evidence="1" id="KW-0493">Microtubule</keyword>
<dbReference type="Proteomes" id="UP000825729">
    <property type="component" value="Unassembled WGS sequence"/>
</dbReference>
<keyword evidence="3 7" id="KW-0067">ATP-binding</keyword>
<evidence type="ECO:0000256" key="9">
    <source>
        <dbReference type="SAM" id="MobiDB-lite"/>
    </source>
</evidence>
<dbReference type="Gene3D" id="3.40.850.10">
    <property type="entry name" value="Kinesin motor domain"/>
    <property type="match status" value="1"/>
</dbReference>
<dbReference type="GO" id="GO:0005874">
    <property type="term" value="C:microtubule"/>
    <property type="evidence" value="ECO:0007669"/>
    <property type="project" value="UniProtKB-KW"/>
</dbReference>
<evidence type="ECO:0000256" key="6">
    <source>
        <dbReference type="ARBA" id="ARBA00034488"/>
    </source>
</evidence>
<evidence type="ECO:0000256" key="1">
    <source>
        <dbReference type="ARBA" id="ARBA00022701"/>
    </source>
</evidence>